<dbReference type="InterPro" id="IPR005925">
    <property type="entry name" value="Agmatinase-rel"/>
</dbReference>
<dbReference type="GO" id="GO:0033389">
    <property type="term" value="P:putrescine biosynthetic process from arginine, via agmatine"/>
    <property type="evidence" value="ECO:0007669"/>
    <property type="project" value="TreeGrafter"/>
</dbReference>
<dbReference type="PIRSF" id="PIRSF036979">
    <property type="entry name" value="Arginase"/>
    <property type="match status" value="1"/>
</dbReference>
<name>A0A7U9XV14_9MOLU</name>
<dbReference type="Gene3D" id="3.40.800.10">
    <property type="entry name" value="Ureohydrolase domain"/>
    <property type="match status" value="1"/>
</dbReference>
<evidence type="ECO:0000256" key="4">
    <source>
        <dbReference type="PIRSR" id="PIRSR036979-1"/>
    </source>
</evidence>
<sequence length="294" mass="33322">MKMNKVDLSFQSCKSTYEEADVVIFSVPMDATTSFRPGTRFAGNAIRVDSIGVEWYSPYRERDLNEFKTADVGDLDLPIGAVEDALEIVYNTTKTILKDNKVPMMVGGEHLVSYPVIKAVFESYPNLHIIHLDAHTDLRENFFGRELSHATFMRHVHKFVGDKKIFQFGIRSGEKPEFDWAKEESGHIFQRKFDFEGLDKVCEQLKDVPVYITIDLDVLDPSVFPGTGTPEPGGMQYKDLLWAFDQFEKLNNLVAADFVELSPMLDPSGASTAVAAKTLREMVLLLQKNLEKRK</sequence>
<dbReference type="GO" id="GO:0008783">
    <property type="term" value="F:agmatinase activity"/>
    <property type="evidence" value="ECO:0007669"/>
    <property type="project" value="TreeGrafter"/>
</dbReference>
<dbReference type="KEGG" id="manr:MPAN_016510"/>
<dbReference type="PANTHER" id="PTHR11358:SF26">
    <property type="entry name" value="GUANIDINO ACID HYDROLASE, MITOCHONDRIAL"/>
    <property type="match status" value="1"/>
</dbReference>
<dbReference type="AlphaFoldDB" id="A0A7U9XV14"/>
<organism evidence="6 7">
    <name type="scientific">Mariniplasma anaerobium</name>
    <dbReference type="NCBI Taxonomy" id="2735436"/>
    <lineage>
        <taxon>Bacteria</taxon>
        <taxon>Bacillati</taxon>
        <taxon>Mycoplasmatota</taxon>
        <taxon>Mollicutes</taxon>
        <taxon>Acholeplasmatales</taxon>
        <taxon>Acholeplasmataceae</taxon>
        <taxon>Mariniplasma</taxon>
    </lineage>
</organism>
<evidence type="ECO:0000256" key="2">
    <source>
        <dbReference type="ARBA" id="ARBA00022723"/>
    </source>
</evidence>
<dbReference type="CDD" id="cd11593">
    <property type="entry name" value="Agmatinase-like_2"/>
    <property type="match status" value="1"/>
</dbReference>
<feature type="binding site" evidence="4">
    <location>
        <position position="215"/>
    </location>
    <ligand>
        <name>Mn(2+)</name>
        <dbReference type="ChEBI" id="CHEBI:29035"/>
        <label>1</label>
    </ligand>
</feature>
<feature type="binding site" evidence="4">
    <location>
        <position position="217"/>
    </location>
    <ligand>
        <name>Mn(2+)</name>
        <dbReference type="ChEBI" id="CHEBI:29035"/>
        <label>1</label>
    </ligand>
</feature>
<keyword evidence="7" id="KW-1185">Reference proteome</keyword>
<dbReference type="InterPro" id="IPR020855">
    <property type="entry name" value="Ureohydrolase_Mn_BS"/>
</dbReference>
<dbReference type="SUPFAM" id="SSF52768">
    <property type="entry name" value="Arginase/deacetylase"/>
    <property type="match status" value="1"/>
</dbReference>
<dbReference type="InterPro" id="IPR023696">
    <property type="entry name" value="Ureohydrolase_dom_sf"/>
</dbReference>
<feature type="binding site" evidence="4">
    <location>
        <position position="110"/>
    </location>
    <ligand>
        <name>Mn(2+)</name>
        <dbReference type="ChEBI" id="CHEBI:29035"/>
        <label>1</label>
    </ligand>
</feature>
<feature type="binding site" evidence="4">
    <location>
        <position position="133"/>
    </location>
    <ligand>
        <name>Mn(2+)</name>
        <dbReference type="ChEBI" id="CHEBI:29035"/>
        <label>1</label>
    </ligand>
</feature>
<proteinExistence type="inferred from homology"/>
<evidence type="ECO:0000313" key="6">
    <source>
        <dbReference type="EMBL" id="BCR36758.1"/>
    </source>
</evidence>
<feature type="binding site" evidence="4">
    <location>
        <position position="135"/>
    </location>
    <ligand>
        <name>Mn(2+)</name>
        <dbReference type="ChEBI" id="CHEBI:29035"/>
        <label>1</label>
    </ligand>
</feature>
<dbReference type="EMBL" id="AP024412">
    <property type="protein sequence ID" value="BCR36758.1"/>
    <property type="molecule type" value="Genomic_DNA"/>
</dbReference>
<evidence type="ECO:0000313" key="7">
    <source>
        <dbReference type="Proteomes" id="UP000620133"/>
    </source>
</evidence>
<feature type="binding site" evidence="4">
    <location>
        <position position="137"/>
    </location>
    <ligand>
        <name>Mn(2+)</name>
        <dbReference type="ChEBI" id="CHEBI:29035"/>
        <label>1</label>
    </ligand>
</feature>
<evidence type="ECO:0000256" key="1">
    <source>
        <dbReference type="ARBA" id="ARBA00009227"/>
    </source>
</evidence>
<keyword evidence="3 5" id="KW-0378">Hydrolase</keyword>
<dbReference type="Pfam" id="PF00491">
    <property type="entry name" value="Arginase"/>
    <property type="match status" value="1"/>
</dbReference>
<dbReference type="RefSeq" id="WP_176239403.1">
    <property type="nucleotide sequence ID" value="NZ_AP024412.1"/>
</dbReference>
<dbReference type="PANTHER" id="PTHR11358">
    <property type="entry name" value="ARGINASE/AGMATINASE"/>
    <property type="match status" value="1"/>
</dbReference>
<evidence type="ECO:0000256" key="5">
    <source>
        <dbReference type="RuleBase" id="RU003684"/>
    </source>
</evidence>
<dbReference type="PROSITE" id="PS51409">
    <property type="entry name" value="ARGINASE_2"/>
    <property type="match status" value="1"/>
</dbReference>
<evidence type="ECO:0000256" key="3">
    <source>
        <dbReference type="ARBA" id="ARBA00022801"/>
    </source>
</evidence>
<dbReference type="NCBIfam" id="TIGR01230">
    <property type="entry name" value="agmatinase"/>
    <property type="match status" value="1"/>
</dbReference>
<comment type="similarity">
    <text evidence="1">Belongs to the arginase family. Agmatinase subfamily.</text>
</comment>
<reference evidence="6" key="1">
    <citation type="submission" date="2021-01" db="EMBL/GenBank/DDBJ databases">
        <title>Draft genome sequence of Acholeplasmataceae bacterium strain Mahy22.</title>
        <authorList>
            <person name="Watanabe M."/>
            <person name="Kojima H."/>
            <person name="Fukui M."/>
        </authorList>
    </citation>
    <scope>NUCLEOTIDE SEQUENCE</scope>
    <source>
        <strain evidence="6">Mahy22</strain>
    </source>
</reference>
<dbReference type="InterPro" id="IPR006035">
    <property type="entry name" value="Ureohydrolase"/>
</dbReference>
<accession>A0A7U9XV14</accession>
<gene>
    <name evidence="6" type="primary">speB</name>
    <name evidence="6" type="ORF">MPAN_016510</name>
</gene>
<dbReference type="GO" id="GO:0046872">
    <property type="term" value="F:metal ion binding"/>
    <property type="evidence" value="ECO:0007669"/>
    <property type="project" value="UniProtKB-KW"/>
</dbReference>
<keyword evidence="4" id="KW-0464">Manganese</keyword>
<protein>
    <submittedName>
        <fullName evidence="6">Agmatinase</fullName>
    </submittedName>
</protein>
<dbReference type="PROSITE" id="PS01053">
    <property type="entry name" value="ARGINASE_1"/>
    <property type="match status" value="1"/>
</dbReference>
<comment type="cofactor">
    <cofactor evidence="4">
        <name>Mn(2+)</name>
        <dbReference type="ChEBI" id="CHEBI:29035"/>
    </cofactor>
    <text evidence="4">Binds 2 manganese ions per subunit.</text>
</comment>
<keyword evidence="2 4" id="KW-0479">Metal-binding</keyword>
<dbReference type="Proteomes" id="UP000620133">
    <property type="component" value="Chromosome"/>
</dbReference>